<sequence length="229" mass="25667">DFLTPCNLADANLNKCLAANVQGIFVQWKDGLPGKNSIGSFDPLLLKRVKIEQDASSTIAINADMKDVHVTGASKLIIKDANYNADKYVIKAVAFVPKLRFEFDYKLKGHVLALNLDGQGKGSFEADKMLMLLEMGVKPRNTPEANFADVQYFKVGFKDIGNFHIQLHNLIAGNPELEKSAHTLINENWRQFYEVLKPAIEQTIEAVLLDRSTKILNYVPATYIIDNFH</sequence>
<evidence type="ECO:0000256" key="2">
    <source>
        <dbReference type="ARBA" id="ARBA00023108"/>
    </source>
</evidence>
<protein>
    <submittedName>
        <fullName evidence="4">CG14258</fullName>
    </submittedName>
</protein>
<keyword evidence="1" id="KW-0732">Signal</keyword>
<dbReference type="Pfam" id="PF06585">
    <property type="entry name" value="JHBP"/>
    <property type="match status" value="1"/>
</dbReference>
<evidence type="ECO:0000256" key="3">
    <source>
        <dbReference type="ARBA" id="ARBA00060902"/>
    </source>
</evidence>
<dbReference type="GO" id="GO:0007623">
    <property type="term" value="P:circadian rhythm"/>
    <property type="evidence" value="ECO:0007669"/>
    <property type="project" value="UniProtKB-ARBA"/>
</dbReference>
<feature type="non-terminal residue" evidence="4">
    <location>
        <position position="1"/>
    </location>
</feature>
<name>A0A0M4EMA5_DROBS</name>
<gene>
    <name evidence="4" type="ORF">Dbus_chr3Rg338</name>
</gene>
<dbReference type="Gene3D" id="3.15.10.30">
    <property type="entry name" value="Haemolymph juvenile hormone binding protein"/>
    <property type="match status" value="1"/>
</dbReference>
<dbReference type="PANTHER" id="PTHR11008">
    <property type="entry name" value="PROTEIN TAKEOUT-LIKE PROTEIN"/>
    <property type="match status" value="1"/>
</dbReference>
<dbReference type="OrthoDB" id="8175281at2759"/>
<dbReference type="SMART" id="SM00700">
    <property type="entry name" value="JHBP"/>
    <property type="match status" value="1"/>
</dbReference>
<proteinExistence type="inferred from homology"/>
<evidence type="ECO:0000256" key="1">
    <source>
        <dbReference type="ARBA" id="ARBA00022729"/>
    </source>
</evidence>
<dbReference type="Proteomes" id="UP000494163">
    <property type="component" value="Chromosome 3R"/>
</dbReference>
<dbReference type="AlphaFoldDB" id="A0A0M4EMA5"/>
<dbReference type="GO" id="GO:0005615">
    <property type="term" value="C:extracellular space"/>
    <property type="evidence" value="ECO:0007669"/>
    <property type="project" value="TreeGrafter"/>
</dbReference>
<dbReference type="InterPro" id="IPR010562">
    <property type="entry name" value="Haemolymph_juvenile_hormone-bd"/>
</dbReference>
<evidence type="ECO:0000313" key="5">
    <source>
        <dbReference type="Proteomes" id="UP000494163"/>
    </source>
</evidence>
<dbReference type="EMBL" id="CP012526">
    <property type="protein sequence ID" value="ALC45588.1"/>
    <property type="molecule type" value="Genomic_DNA"/>
</dbReference>
<comment type="similarity">
    <text evidence="3">Belongs to the TO family.</text>
</comment>
<dbReference type="OMA" id="NGHGKGY"/>
<dbReference type="SMR" id="A0A0M4EMA5"/>
<evidence type="ECO:0000313" key="4">
    <source>
        <dbReference type="EMBL" id="ALC45588.1"/>
    </source>
</evidence>
<organism evidence="4 5">
    <name type="scientific">Drosophila busckii</name>
    <name type="common">Fruit fly</name>
    <dbReference type="NCBI Taxonomy" id="30019"/>
    <lineage>
        <taxon>Eukaryota</taxon>
        <taxon>Metazoa</taxon>
        <taxon>Ecdysozoa</taxon>
        <taxon>Arthropoda</taxon>
        <taxon>Hexapoda</taxon>
        <taxon>Insecta</taxon>
        <taxon>Pterygota</taxon>
        <taxon>Neoptera</taxon>
        <taxon>Endopterygota</taxon>
        <taxon>Diptera</taxon>
        <taxon>Brachycera</taxon>
        <taxon>Muscomorpha</taxon>
        <taxon>Ephydroidea</taxon>
        <taxon>Drosophilidae</taxon>
        <taxon>Drosophila</taxon>
    </lineage>
</organism>
<accession>A0A0M4EMA5</accession>
<keyword evidence="5" id="KW-1185">Reference proteome</keyword>
<dbReference type="FunFam" id="3.15.10.30:FF:000001">
    <property type="entry name" value="Takeout-like protein 1"/>
    <property type="match status" value="1"/>
</dbReference>
<keyword evidence="2" id="KW-0090">Biological rhythms</keyword>
<reference evidence="4 5" key="1">
    <citation type="submission" date="2015-08" db="EMBL/GenBank/DDBJ databases">
        <title>Ancestral chromatin configuration constrains chromatin evolution on differentiating sex chromosomes in Drosophila.</title>
        <authorList>
            <person name="Zhou Q."/>
            <person name="Bachtrog D."/>
        </authorList>
    </citation>
    <scope>NUCLEOTIDE SEQUENCE [LARGE SCALE GENOMIC DNA]</scope>
    <source>
        <tissue evidence="4">Whole larvae</tissue>
    </source>
</reference>
<dbReference type="InterPro" id="IPR038606">
    <property type="entry name" value="To_sf"/>
</dbReference>
<dbReference type="PANTHER" id="PTHR11008:SF25">
    <property type="entry name" value="IP09473P-RELATED"/>
    <property type="match status" value="1"/>
</dbReference>
<dbReference type="STRING" id="30019.A0A0M4EMA5"/>